<sequence>MSISAPERAGAAGRGPARYPGLAVTAAAHRFFPTGTTPIDNPVERSFFPDHTGHAGLDLDLAALDAATGNRFEDMGAELLDLLGAQPETDLMVLAYATPDLLPTTLTAPTLAERLPGRPLLLAVTDQGRSAPFSALALAQSYAHRHGYRRSLVLAFDQAVLPYRLPADGPLRLAGDSAAVLVLEAVDADRPDGYQVRQVCGLEPQQVGRALRDLVAELDPRGTARLLAGPGLETDPGRAVARRAEAGYPCTALLGLLAEGLPDGGPVLLAEYDPVLGDLSVCRVDPAPAR</sequence>
<comment type="caution">
    <text evidence="1">The sequence shown here is derived from an EMBL/GenBank/DDBJ whole genome shotgun (WGS) entry which is preliminary data.</text>
</comment>
<accession>A0ABN2WFR2</accession>
<proteinExistence type="predicted"/>
<dbReference type="RefSeq" id="WP_344551173.1">
    <property type="nucleotide sequence ID" value="NZ_BAAANS010000008.1"/>
</dbReference>
<keyword evidence="2" id="KW-1185">Reference proteome</keyword>
<evidence type="ECO:0000313" key="1">
    <source>
        <dbReference type="EMBL" id="GAA2091382.1"/>
    </source>
</evidence>
<organism evidence="1 2">
    <name type="scientific">Kitasatospora saccharophila</name>
    <dbReference type="NCBI Taxonomy" id="407973"/>
    <lineage>
        <taxon>Bacteria</taxon>
        <taxon>Bacillati</taxon>
        <taxon>Actinomycetota</taxon>
        <taxon>Actinomycetes</taxon>
        <taxon>Kitasatosporales</taxon>
        <taxon>Streptomycetaceae</taxon>
        <taxon>Kitasatospora</taxon>
    </lineage>
</organism>
<gene>
    <name evidence="1" type="ORF">GCM10009759_15930</name>
</gene>
<reference evidence="1 2" key="1">
    <citation type="journal article" date="2019" name="Int. J. Syst. Evol. Microbiol.">
        <title>The Global Catalogue of Microorganisms (GCM) 10K type strain sequencing project: providing services to taxonomists for standard genome sequencing and annotation.</title>
        <authorList>
            <consortium name="The Broad Institute Genomics Platform"/>
            <consortium name="The Broad Institute Genome Sequencing Center for Infectious Disease"/>
            <person name="Wu L."/>
            <person name="Ma J."/>
        </authorList>
    </citation>
    <scope>NUCLEOTIDE SEQUENCE [LARGE SCALE GENOMIC DNA]</scope>
    <source>
        <strain evidence="1 2">JCM 14559</strain>
    </source>
</reference>
<protein>
    <submittedName>
        <fullName evidence="1">Uncharacterized protein</fullName>
    </submittedName>
</protein>
<dbReference type="EMBL" id="BAAANS010000008">
    <property type="protein sequence ID" value="GAA2091382.1"/>
    <property type="molecule type" value="Genomic_DNA"/>
</dbReference>
<dbReference type="SUPFAM" id="SSF53901">
    <property type="entry name" value="Thiolase-like"/>
    <property type="match status" value="1"/>
</dbReference>
<dbReference type="Proteomes" id="UP001500897">
    <property type="component" value="Unassembled WGS sequence"/>
</dbReference>
<name>A0ABN2WFR2_9ACTN</name>
<dbReference type="Gene3D" id="3.40.47.10">
    <property type="match status" value="1"/>
</dbReference>
<evidence type="ECO:0000313" key="2">
    <source>
        <dbReference type="Proteomes" id="UP001500897"/>
    </source>
</evidence>
<dbReference type="InterPro" id="IPR016039">
    <property type="entry name" value="Thiolase-like"/>
</dbReference>